<sequence>MIEWRVAKMALAAIGLVVALLLAIAGYGWPLALPNIMAPPQADTTSPQGASVTPGWQEEMARAHALLSRETLEVGLESQANRDFVTLQLAQILGVNLKLPNLQPQGFRFVRAQSLRSGDEPVVQILYLGARGAPVALYAKRGEGEDVLTPEQYGAVGTVTWAEGGVAYLLAGELDDTVLMRLATKIKLEPLLPLRPLSKSYTPVNSALENGG</sequence>
<dbReference type="Proteomes" id="UP000094472">
    <property type="component" value="Unassembled WGS sequence"/>
</dbReference>
<dbReference type="OrthoDB" id="7187254at2"/>
<dbReference type="RefSeq" id="WP_069441092.1">
    <property type="nucleotide sequence ID" value="NZ_LPWF01000014.1"/>
</dbReference>
<dbReference type="STRING" id="1774969.AUC69_07820"/>
<reference evidence="1 2" key="1">
    <citation type="journal article" date="2016" name="Environ. Microbiol.">
        <title>New Methyloceanibacter diversity from North Sea sediments includes methanotroph containing solely the soluble methane monooxygenase.</title>
        <authorList>
            <person name="Vekeman B."/>
            <person name="Kerckhof F.M."/>
            <person name="Cremers G."/>
            <person name="de Vos P."/>
            <person name="Vandamme P."/>
            <person name="Boon N."/>
            <person name="Op den Camp H.J."/>
            <person name="Heylen K."/>
        </authorList>
    </citation>
    <scope>NUCLEOTIDE SEQUENCE [LARGE SCALE GENOMIC DNA]</scope>
    <source>
        <strain evidence="1 2">R-67175</strain>
    </source>
</reference>
<dbReference type="EMBL" id="LPWF01000014">
    <property type="protein sequence ID" value="ODS00303.1"/>
    <property type="molecule type" value="Genomic_DNA"/>
</dbReference>
<keyword evidence="2" id="KW-1185">Reference proteome</keyword>
<name>A0A1E3W3C7_9HYPH</name>
<accession>A0A1E3W3C7</accession>
<protein>
    <submittedName>
        <fullName evidence="1">Uncharacterized protein</fullName>
    </submittedName>
</protein>
<proteinExistence type="predicted"/>
<gene>
    <name evidence="1" type="ORF">AUC69_07820</name>
</gene>
<organism evidence="1 2">
    <name type="scientific">Methyloceanibacter superfactus</name>
    <dbReference type="NCBI Taxonomy" id="1774969"/>
    <lineage>
        <taxon>Bacteria</taxon>
        <taxon>Pseudomonadati</taxon>
        <taxon>Pseudomonadota</taxon>
        <taxon>Alphaproteobacteria</taxon>
        <taxon>Hyphomicrobiales</taxon>
        <taxon>Hyphomicrobiaceae</taxon>
        <taxon>Methyloceanibacter</taxon>
    </lineage>
</organism>
<evidence type="ECO:0000313" key="1">
    <source>
        <dbReference type="EMBL" id="ODS00303.1"/>
    </source>
</evidence>
<comment type="caution">
    <text evidence="1">The sequence shown here is derived from an EMBL/GenBank/DDBJ whole genome shotgun (WGS) entry which is preliminary data.</text>
</comment>
<dbReference type="AlphaFoldDB" id="A0A1E3W3C7"/>
<evidence type="ECO:0000313" key="2">
    <source>
        <dbReference type="Proteomes" id="UP000094472"/>
    </source>
</evidence>